<sequence>MDLKLDDLIKNLIIISSEKEEQLNLIGYGNVGTEMLINFGISNKKLSGFFEQNLINQKQKEKLEEFQAYIDEKANLDDNLDSEEWNKTRLIAKEILIILKANNYRVYLDKSGKFWEPKLIM</sequence>
<accession>A0AA96EV83</accession>
<gene>
    <name evidence="2" type="ORF">RN605_03810</name>
    <name evidence="1" type="ORF">RN608_10510</name>
</gene>
<evidence type="ECO:0000313" key="3">
    <source>
        <dbReference type="Proteomes" id="UP001304515"/>
    </source>
</evidence>
<evidence type="ECO:0000313" key="2">
    <source>
        <dbReference type="EMBL" id="WNM22493.1"/>
    </source>
</evidence>
<dbReference type="EMBL" id="CP134878">
    <property type="protein sequence ID" value="WNM18442.1"/>
    <property type="molecule type" value="Genomic_DNA"/>
</dbReference>
<dbReference type="Proteomes" id="UP001304515">
    <property type="component" value="Chromosome"/>
</dbReference>
<dbReference type="AlphaFoldDB" id="A0AA96F3S1"/>
<keyword evidence="3" id="KW-1185">Reference proteome</keyword>
<dbReference type="RefSeq" id="WP_313322361.1">
    <property type="nucleotide sequence ID" value="NZ_CP134878.1"/>
</dbReference>
<dbReference type="KEGG" id="fcj:RN605_03810"/>
<organism evidence="2 3">
    <name type="scientific">Flavobacterium capsici</name>
    <dbReference type="NCBI Taxonomy" id="3075618"/>
    <lineage>
        <taxon>Bacteria</taxon>
        <taxon>Pseudomonadati</taxon>
        <taxon>Bacteroidota</taxon>
        <taxon>Flavobacteriia</taxon>
        <taxon>Flavobacteriales</taxon>
        <taxon>Flavobacteriaceae</taxon>
        <taxon>Flavobacterium</taxon>
    </lineage>
</organism>
<reference evidence="2 3" key="1">
    <citation type="submission" date="2023-09" db="EMBL/GenBank/DDBJ databases">
        <title>Flavobacterium sp. a novel bacteria isolate from Pepper rhizosphere.</title>
        <authorList>
            <person name="Peng Y."/>
            <person name="Lee J."/>
        </authorList>
    </citation>
    <scope>NUCLEOTIDE SEQUENCE [LARGE SCALE GENOMIC DNA]</scope>
    <source>
        <strain evidence="1">PMR2A8</strain>
        <strain evidence="2 3">PMTSA4</strain>
    </source>
</reference>
<dbReference type="EMBL" id="CP134890">
    <property type="protein sequence ID" value="WNM22493.1"/>
    <property type="molecule type" value="Genomic_DNA"/>
</dbReference>
<protein>
    <submittedName>
        <fullName evidence="2">Uncharacterized protein</fullName>
    </submittedName>
</protein>
<name>A0AA96F3S1_9FLAO</name>
<evidence type="ECO:0000313" key="1">
    <source>
        <dbReference type="EMBL" id="WNM18442.1"/>
    </source>
</evidence>
<accession>A0AA96F3S1</accession>
<proteinExistence type="predicted"/>